<dbReference type="InterPro" id="IPR023399">
    <property type="entry name" value="Baseplate-like_2-layer_sand"/>
</dbReference>
<dbReference type="AlphaFoldDB" id="A0A418VZ24"/>
<gene>
    <name evidence="5" type="ORF">D3877_11420</name>
    <name evidence="4" type="ORF">D3877_16100</name>
</gene>
<proteinExistence type="predicted"/>
<dbReference type="Pfam" id="PF21683">
    <property type="entry name" value="GpP-like_1st"/>
    <property type="match status" value="1"/>
</dbReference>
<feature type="domain" description="Baseplate hub protein gp44/GpP-like C-terminal" evidence="2">
    <location>
        <begin position="258"/>
        <end position="338"/>
    </location>
</feature>
<dbReference type="OrthoDB" id="9016931at2"/>
<dbReference type="InterPro" id="IPR053981">
    <property type="entry name" value="Gp44/GpP-like_2nd"/>
</dbReference>
<evidence type="ECO:0008006" key="7">
    <source>
        <dbReference type="Google" id="ProtNLM"/>
    </source>
</evidence>
<dbReference type="InterPro" id="IPR053982">
    <property type="entry name" value="Gp44/GpP-like_C"/>
</dbReference>
<evidence type="ECO:0000313" key="4">
    <source>
        <dbReference type="EMBL" id="RJF82418.1"/>
    </source>
</evidence>
<dbReference type="Gene3D" id="3.30.1920.10">
    <property type="entry name" value="Baseplate protein-like domains - 2 layer sandwich fold"/>
    <property type="match status" value="1"/>
</dbReference>
<accession>A0A418VZ24</accession>
<sequence length="356" mass="38517">MIDDLTLVIGGAAGRKLSGWQQLRVTRGVERLPSDFDITFTERFPGEVASVVVKEGDECQVLLGSDLVLTGYVDRFIPAIDRQSHSLRVTGRGKCQDLVDCSAEWPSNQISSADVLSIAAKLAQPYGVTVSALTDVGPPIPQINLMWGETPFAVIERIARFRALLAYDGPDGNLVLSRVGTVEHASGFAQGANVESAVALFSMDQRFSEYVVRSLSMAPLGEAGPDGDIRAIVRDAGVTRHRKRFIIAESGIVALGLSEQRGRWEMARRAGRSFQVRLTVDSWRDAAGELWTPNRLARVTLPSLHLDATWIIAEVTYQRGPSGTSASLVLMPPSAFELAPTVLVPILSDVTPGARP</sequence>
<organism evidence="4 6">
    <name type="scientific">Azospirillum cavernae</name>
    <dbReference type="NCBI Taxonomy" id="2320860"/>
    <lineage>
        <taxon>Bacteria</taxon>
        <taxon>Pseudomonadati</taxon>
        <taxon>Pseudomonadota</taxon>
        <taxon>Alphaproteobacteria</taxon>
        <taxon>Rhodospirillales</taxon>
        <taxon>Azospirillaceae</taxon>
        <taxon>Azospirillum</taxon>
    </lineage>
</organism>
<dbReference type="InterPro" id="IPR049354">
    <property type="entry name" value="GpP-like_N"/>
</dbReference>
<dbReference type="Pfam" id="PF22255">
    <property type="entry name" value="Gp44-like_2nd"/>
    <property type="match status" value="1"/>
</dbReference>
<comment type="caution">
    <text evidence="4">The sequence shown here is derived from an EMBL/GenBank/DDBJ whole genome shotgun (WGS) entry which is preliminary data.</text>
</comment>
<dbReference type="Gene3D" id="2.30.300.10">
    <property type="entry name" value="Baseplate protein-like domain - beta roll fold"/>
    <property type="match status" value="1"/>
</dbReference>
<name>A0A418VZ24_9PROT</name>
<feature type="domain" description="Baseplate hub protein gp44-like N-terminal" evidence="1">
    <location>
        <begin position="13"/>
        <end position="92"/>
    </location>
</feature>
<dbReference type="InterPro" id="IPR026276">
    <property type="entry name" value="Baseplate_GpP"/>
</dbReference>
<feature type="domain" description="Baseplate hub protein gp44/GpP-like second" evidence="3">
    <location>
        <begin position="95"/>
        <end position="178"/>
    </location>
</feature>
<evidence type="ECO:0000259" key="1">
    <source>
        <dbReference type="Pfam" id="PF21683"/>
    </source>
</evidence>
<evidence type="ECO:0000313" key="6">
    <source>
        <dbReference type="Proteomes" id="UP000283458"/>
    </source>
</evidence>
<dbReference type="PIRSF" id="PIRSF004440">
    <property type="entry name" value="GpP"/>
    <property type="match status" value="1"/>
</dbReference>
<keyword evidence="6" id="KW-1185">Reference proteome</keyword>
<reference evidence="4 6" key="1">
    <citation type="submission" date="2018-09" db="EMBL/GenBank/DDBJ databases">
        <authorList>
            <person name="Zhu H."/>
        </authorList>
    </citation>
    <scope>NUCLEOTIDE SEQUENCE [LARGE SCALE GENOMIC DNA]</scope>
    <source>
        <strain evidence="4 6">K2W22B-5</strain>
    </source>
</reference>
<dbReference type="Gene3D" id="3.55.50.10">
    <property type="entry name" value="Baseplate protein-like domains"/>
    <property type="match status" value="1"/>
</dbReference>
<protein>
    <recommendedName>
        <fullName evidence="7">Phage tail protein</fullName>
    </recommendedName>
</protein>
<dbReference type="Proteomes" id="UP000283458">
    <property type="component" value="Unassembled WGS sequence"/>
</dbReference>
<evidence type="ECO:0000259" key="2">
    <source>
        <dbReference type="Pfam" id="PF21929"/>
    </source>
</evidence>
<dbReference type="EMBL" id="QYUL01000001">
    <property type="protein sequence ID" value="RJF85315.1"/>
    <property type="molecule type" value="Genomic_DNA"/>
</dbReference>
<dbReference type="SUPFAM" id="SSF69279">
    <property type="entry name" value="Phage tail proteins"/>
    <property type="match status" value="2"/>
</dbReference>
<evidence type="ECO:0000259" key="3">
    <source>
        <dbReference type="Pfam" id="PF22255"/>
    </source>
</evidence>
<dbReference type="Pfam" id="PF21929">
    <property type="entry name" value="GpP_4th"/>
    <property type="match status" value="1"/>
</dbReference>
<dbReference type="EMBL" id="QYUL01000002">
    <property type="protein sequence ID" value="RJF82418.1"/>
    <property type="molecule type" value="Genomic_DNA"/>
</dbReference>
<evidence type="ECO:0000313" key="5">
    <source>
        <dbReference type="EMBL" id="RJF85315.1"/>
    </source>
</evidence>